<dbReference type="PROSITE" id="PS51257">
    <property type="entry name" value="PROKAR_LIPOPROTEIN"/>
    <property type="match status" value="1"/>
</dbReference>
<dbReference type="InterPro" id="IPR011045">
    <property type="entry name" value="N2O_reductase_N"/>
</dbReference>
<evidence type="ECO:0000313" key="4">
    <source>
        <dbReference type="EMBL" id="MEE4545952.1"/>
    </source>
</evidence>
<dbReference type="PANTHER" id="PTHR47197:SF3">
    <property type="entry name" value="DIHYDRO-HEME D1 DEHYDROGENASE"/>
    <property type="match status" value="1"/>
</dbReference>
<feature type="signal peptide" evidence="2">
    <location>
        <begin position="1"/>
        <end position="21"/>
    </location>
</feature>
<protein>
    <recommendedName>
        <fullName evidence="3">YNCE-like beta-propeller domain-containing protein</fullName>
    </recommendedName>
</protein>
<organism evidence="4 5">
    <name type="scientific">Actinacidiphila polyblastidii</name>
    <dbReference type="NCBI Taxonomy" id="3110430"/>
    <lineage>
        <taxon>Bacteria</taxon>
        <taxon>Bacillati</taxon>
        <taxon>Actinomycetota</taxon>
        <taxon>Actinomycetes</taxon>
        <taxon>Kitasatosporales</taxon>
        <taxon>Streptomycetaceae</taxon>
        <taxon>Actinacidiphila</taxon>
    </lineage>
</organism>
<dbReference type="EMBL" id="JAZEWV010000037">
    <property type="protein sequence ID" value="MEE4545952.1"/>
    <property type="molecule type" value="Genomic_DNA"/>
</dbReference>
<dbReference type="Gene3D" id="2.130.10.10">
    <property type="entry name" value="YVTN repeat-like/Quinoprotein amine dehydrogenase"/>
    <property type="match status" value="2"/>
</dbReference>
<dbReference type="Proteomes" id="UP001344658">
    <property type="component" value="Unassembled WGS sequence"/>
</dbReference>
<sequence length="394" mass="42166">MRRHPTPACALVAAAALAVLASGCGNGGTPSHAAAPSQKRAVTAAARPAAPLGLPGMPPPLNAHDLYAADRPGRLSPVVRDFPSRVYVPNTESNTVTVIDPRTYKVVETIPVGRQPQHVVPSWDLKTLWVNNDVGNTLTPIDPATGKAGRTVDVHDPYNLYFTPDGKYAIVMASLDRQLVFRDAHTMAVKKAVPVSCYGVNHADFSPDGRYFIVSCEFSGELLKVDTAKMEVIGQQQLPYDGAMPQDVKISPDGRTWYIADMAADGVWVMNGDTFSKPTLLHTGQGAHGLYVSRDSRSMYISNREEGSISLLDFATGKLTAKWHIDGGGSPDMGGVSADGKVLWLSGRYDSEVYALDTATGRTLAKIPVGAGPHGLCVYPQPGRYSLGHTGIFR</sequence>
<gene>
    <name evidence="4" type="ORF">V2S66_28775</name>
</gene>
<evidence type="ECO:0000259" key="3">
    <source>
        <dbReference type="Pfam" id="PF21783"/>
    </source>
</evidence>
<evidence type="ECO:0000313" key="5">
    <source>
        <dbReference type="Proteomes" id="UP001344658"/>
    </source>
</evidence>
<dbReference type="InterPro" id="IPR048433">
    <property type="entry name" value="YNCE-like_beta-prop"/>
</dbReference>
<feature type="domain" description="YNCE-like beta-propeller" evidence="3">
    <location>
        <begin position="84"/>
        <end position="377"/>
    </location>
</feature>
<dbReference type="InterPro" id="IPR051200">
    <property type="entry name" value="Host-pathogen_enzymatic-act"/>
</dbReference>
<keyword evidence="1 2" id="KW-0732">Signal</keyword>
<dbReference type="NCBIfam" id="TIGR02276">
    <property type="entry name" value="beta_rpt_yvtn"/>
    <property type="match status" value="1"/>
</dbReference>
<proteinExistence type="predicted"/>
<accession>A0ABU7PL49</accession>
<evidence type="ECO:0000256" key="2">
    <source>
        <dbReference type="SAM" id="SignalP"/>
    </source>
</evidence>
<comment type="caution">
    <text evidence="4">The sequence shown here is derived from an EMBL/GenBank/DDBJ whole genome shotgun (WGS) entry which is preliminary data.</text>
</comment>
<dbReference type="SMART" id="SM00564">
    <property type="entry name" value="PQQ"/>
    <property type="match status" value="3"/>
</dbReference>
<dbReference type="PANTHER" id="PTHR47197">
    <property type="entry name" value="PROTEIN NIRF"/>
    <property type="match status" value="1"/>
</dbReference>
<reference evidence="4 5" key="1">
    <citation type="submission" date="2023-12" db="EMBL/GenBank/DDBJ databases">
        <title>Streptomyces sp. V4-01.</title>
        <authorList>
            <person name="Somphong A."/>
            <person name="Phongsopitanun W."/>
        </authorList>
    </citation>
    <scope>NUCLEOTIDE SEQUENCE [LARGE SCALE GENOMIC DNA]</scope>
    <source>
        <strain evidence="4 5">V4-01</strain>
    </source>
</reference>
<dbReference type="InterPro" id="IPR015943">
    <property type="entry name" value="WD40/YVTN_repeat-like_dom_sf"/>
</dbReference>
<name>A0ABU7PL49_9ACTN</name>
<dbReference type="InterPro" id="IPR018391">
    <property type="entry name" value="PQQ_b-propeller_rpt"/>
</dbReference>
<feature type="chain" id="PRO_5045765896" description="YNCE-like beta-propeller domain-containing protein" evidence="2">
    <location>
        <begin position="22"/>
        <end position="394"/>
    </location>
</feature>
<dbReference type="SUPFAM" id="SSF50974">
    <property type="entry name" value="Nitrous oxide reductase, N-terminal domain"/>
    <property type="match status" value="1"/>
</dbReference>
<evidence type="ECO:0000256" key="1">
    <source>
        <dbReference type="ARBA" id="ARBA00022729"/>
    </source>
</evidence>
<dbReference type="RefSeq" id="WP_330799654.1">
    <property type="nucleotide sequence ID" value="NZ_JAZEWV010000037.1"/>
</dbReference>
<dbReference type="Pfam" id="PF21783">
    <property type="entry name" value="YNCE"/>
    <property type="match status" value="1"/>
</dbReference>
<dbReference type="InterPro" id="IPR011964">
    <property type="entry name" value="YVTN_b-propeller_repeat"/>
</dbReference>
<keyword evidence="5" id="KW-1185">Reference proteome</keyword>